<evidence type="ECO:0000313" key="6">
    <source>
        <dbReference type="EMBL" id="GLK49821.1"/>
    </source>
</evidence>
<evidence type="ECO:0000259" key="4">
    <source>
        <dbReference type="Pfam" id="PF03865"/>
    </source>
</evidence>
<dbReference type="PANTHER" id="PTHR34597:SF3">
    <property type="entry name" value="OUTER MEMBRANE TRANSPORTER CDIB"/>
    <property type="match status" value="1"/>
</dbReference>
<dbReference type="InterPro" id="IPR005565">
    <property type="entry name" value="Hemolysn_activator_HlyB_C"/>
</dbReference>
<gene>
    <name evidence="6" type="ORF">GCM10017620_27950</name>
</gene>
<dbReference type="InterPro" id="IPR013686">
    <property type="entry name" value="Polypept-transport_assoc_ShlB"/>
</dbReference>
<dbReference type="EMBL" id="BSFD01000011">
    <property type="protein sequence ID" value="GLK49821.1"/>
    <property type="molecule type" value="Genomic_DNA"/>
</dbReference>
<accession>A0ABQ5TB12</accession>
<comment type="caution">
    <text evidence="6">The sequence shown here is derived from an EMBL/GenBank/DDBJ whole genome shotgun (WGS) entry which is preliminary data.</text>
</comment>
<keyword evidence="1" id="KW-1134">Transmembrane beta strand</keyword>
<dbReference type="RefSeq" id="WP_271166000.1">
    <property type="nucleotide sequence ID" value="NZ_BSFD01000011.1"/>
</dbReference>
<keyword evidence="1" id="KW-0472">Membrane</keyword>
<feature type="domain" description="Polypeptide-transport-associated ShlB-type" evidence="5">
    <location>
        <begin position="48"/>
        <end position="109"/>
    </location>
</feature>
<evidence type="ECO:0000259" key="5">
    <source>
        <dbReference type="Pfam" id="PF08479"/>
    </source>
</evidence>
<evidence type="ECO:0000256" key="2">
    <source>
        <dbReference type="ARBA" id="ARBA00022692"/>
    </source>
</evidence>
<evidence type="ECO:0008006" key="8">
    <source>
        <dbReference type="Google" id="ProtNLM"/>
    </source>
</evidence>
<proteinExistence type="predicted"/>
<dbReference type="Gene3D" id="3.10.20.310">
    <property type="entry name" value="membrane protein fhac"/>
    <property type="match status" value="1"/>
</dbReference>
<dbReference type="Gene3D" id="2.40.160.50">
    <property type="entry name" value="membrane protein fhac: a member of the omp85/tpsb transporter family"/>
    <property type="match status" value="1"/>
</dbReference>
<dbReference type="InterPro" id="IPR051544">
    <property type="entry name" value="TPS_OM_transporter"/>
</dbReference>
<dbReference type="Pfam" id="PF08479">
    <property type="entry name" value="POTRA_2"/>
    <property type="match status" value="1"/>
</dbReference>
<evidence type="ECO:0000256" key="1">
    <source>
        <dbReference type="ARBA" id="ARBA00022452"/>
    </source>
</evidence>
<evidence type="ECO:0000313" key="7">
    <source>
        <dbReference type="Proteomes" id="UP001143509"/>
    </source>
</evidence>
<dbReference type="Pfam" id="PF03865">
    <property type="entry name" value="ShlB"/>
    <property type="match status" value="1"/>
</dbReference>
<keyword evidence="2" id="KW-0812">Transmembrane</keyword>
<keyword evidence="3" id="KW-0998">Cell outer membrane</keyword>
<organism evidence="6 7">
    <name type="scientific">Brevundimonas intermedia</name>
    <dbReference type="NCBI Taxonomy" id="74315"/>
    <lineage>
        <taxon>Bacteria</taxon>
        <taxon>Pseudomonadati</taxon>
        <taxon>Pseudomonadota</taxon>
        <taxon>Alphaproteobacteria</taxon>
        <taxon>Caulobacterales</taxon>
        <taxon>Caulobacteraceae</taxon>
        <taxon>Brevundimonas</taxon>
    </lineage>
</organism>
<keyword evidence="7" id="KW-1185">Reference proteome</keyword>
<evidence type="ECO:0000256" key="3">
    <source>
        <dbReference type="ARBA" id="ARBA00023237"/>
    </source>
</evidence>
<reference evidence="6" key="1">
    <citation type="journal article" date="2014" name="Int. J. Syst. Evol. Microbiol.">
        <title>Complete genome of a new Firmicutes species belonging to the dominant human colonic microbiota ('Ruminococcus bicirculans') reveals two chromosomes and a selective capacity to utilize plant glucans.</title>
        <authorList>
            <consortium name="NISC Comparative Sequencing Program"/>
            <person name="Wegmann U."/>
            <person name="Louis P."/>
            <person name="Goesmann A."/>
            <person name="Henrissat B."/>
            <person name="Duncan S.H."/>
            <person name="Flint H.J."/>
        </authorList>
    </citation>
    <scope>NUCLEOTIDE SEQUENCE</scope>
    <source>
        <strain evidence="6">VKM B-1499</strain>
    </source>
</reference>
<protein>
    <recommendedName>
        <fullName evidence="8">ShlB/FhaC/HecB family hemolysin secretion/activation protein</fullName>
    </recommendedName>
</protein>
<name>A0ABQ5TB12_9CAUL</name>
<sequence length="533" mass="56741">MPAASTTQVSNEPGGEQSALISSVRIVGVSEHPGTGISESSIQRVASDALASRIASASGAPRLTFDQMSQIADAITAAYRQAGFLTATAIIPPQRIGEDHVLTIEVVEGRVGEVRVVANGRLREAALRAPYRDLIGRPLQSETLGQAIRYGRDLPAAKVSTVLERGAKAGETDIVVTAEDEGRPYALRFGVNNHGTETSGRYRLEAGASLYSPLGLGDVLSASYGYALDPSDSWTGSASYRLPLVMTPGLSAVASISRSQLDLSTGPFAALDISGPTTQGAFGFEWKFANTPLFQAQATGTYIYETSKLDGLGLRLSDHAFDVVEAGLAFRQDQPSSRGVNFGQVTLRKSFNDRSASQNFIYGEHDSDFLIARLSLSRIQGLTADQRILVQGSGQYTEAALPPLEQFAIGGPESVRAAPLSAALSDRGLQLTAEYQVDAPGFGGVASPFKGRPWSEIVTFKAFYDWGRVSPTADNRRRGARPERYDGVGVGVDVNLPYRRGLQLTLTASTPLTDNPSAQTGDVQIWAALGFSF</sequence>
<feature type="domain" description="Haemolysin activator HlyB C-terminal" evidence="4">
    <location>
        <begin position="170"/>
        <end position="491"/>
    </location>
</feature>
<dbReference type="Proteomes" id="UP001143509">
    <property type="component" value="Unassembled WGS sequence"/>
</dbReference>
<reference evidence="6" key="2">
    <citation type="submission" date="2023-01" db="EMBL/GenBank/DDBJ databases">
        <authorList>
            <person name="Sun Q."/>
            <person name="Evtushenko L."/>
        </authorList>
    </citation>
    <scope>NUCLEOTIDE SEQUENCE</scope>
    <source>
        <strain evidence="6">VKM B-1499</strain>
    </source>
</reference>
<dbReference type="PANTHER" id="PTHR34597">
    <property type="entry name" value="SLR1661 PROTEIN"/>
    <property type="match status" value="1"/>
</dbReference>